<accession>A0A7V3KNH5</accession>
<dbReference type="PIRSF" id="PIRSF006815">
    <property type="entry name" value="GcvPA"/>
    <property type="match status" value="1"/>
</dbReference>
<organism evidence="6">
    <name type="scientific">candidate division WOR-3 bacterium</name>
    <dbReference type="NCBI Taxonomy" id="2052148"/>
    <lineage>
        <taxon>Bacteria</taxon>
        <taxon>Bacteria division WOR-3</taxon>
    </lineage>
</organism>
<protein>
    <recommendedName>
        <fullName evidence="4">Probable glycine dehydrogenase (decarboxylating) subunit 1</fullName>
        <ecNumber evidence="4">1.4.4.2</ecNumber>
    </recommendedName>
    <alternativeName>
        <fullName evidence="4">Glycine cleavage system P-protein subunit 1</fullName>
    </alternativeName>
    <alternativeName>
        <fullName evidence="4">Glycine decarboxylase subunit 1</fullName>
    </alternativeName>
    <alternativeName>
        <fullName evidence="4">Glycine dehydrogenase (aminomethyl-transferring) subunit 1</fullName>
    </alternativeName>
</protein>
<dbReference type="SUPFAM" id="SSF53383">
    <property type="entry name" value="PLP-dependent transferases"/>
    <property type="match status" value="1"/>
</dbReference>
<dbReference type="GO" id="GO:0019464">
    <property type="term" value="P:glycine decarboxylation via glycine cleavage system"/>
    <property type="evidence" value="ECO:0007669"/>
    <property type="project" value="UniProtKB-UniRule"/>
</dbReference>
<dbReference type="GO" id="GO:0004375">
    <property type="term" value="F:glycine dehydrogenase (decarboxylating) activity"/>
    <property type="evidence" value="ECO:0007669"/>
    <property type="project" value="UniProtKB-EC"/>
</dbReference>
<dbReference type="GO" id="GO:0009116">
    <property type="term" value="P:nucleoside metabolic process"/>
    <property type="evidence" value="ECO:0007669"/>
    <property type="project" value="InterPro"/>
</dbReference>
<dbReference type="InterPro" id="IPR049315">
    <property type="entry name" value="GDC-P_N"/>
</dbReference>
<comment type="similarity">
    <text evidence="4">Belongs to the GcvP family. N-terminal subunit subfamily.</text>
</comment>
<evidence type="ECO:0000256" key="3">
    <source>
        <dbReference type="ARBA" id="ARBA00049026"/>
    </source>
</evidence>
<feature type="domain" description="Glycine cleavage system P-protein N-terminal" evidence="5">
    <location>
        <begin position="5"/>
        <end position="443"/>
    </location>
</feature>
<comment type="catalytic activity">
    <reaction evidence="3 4">
        <text>N(6)-[(R)-lipoyl]-L-lysyl-[glycine-cleavage complex H protein] + glycine + H(+) = N(6)-[(R)-S(8)-aminomethyldihydrolipoyl]-L-lysyl-[glycine-cleavage complex H protein] + CO2</text>
        <dbReference type="Rhea" id="RHEA:24304"/>
        <dbReference type="Rhea" id="RHEA-COMP:10494"/>
        <dbReference type="Rhea" id="RHEA-COMP:10495"/>
        <dbReference type="ChEBI" id="CHEBI:15378"/>
        <dbReference type="ChEBI" id="CHEBI:16526"/>
        <dbReference type="ChEBI" id="CHEBI:57305"/>
        <dbReference type="ChEBI" id="CHEBI:83099"/>
        <dbReference type="ChEBI" id="CHEBI:83143"/>
        <dbReference type="EC" id="1.4.4.2"/>
    </reaction>
</comment>
<dbReference type="InterPro" id="IPR015424">
    <property type="entry name" value="PyrdxlP-dep_Trfase"/>
</dbReference>
<name>A0A7V3KNH5_UNCW3</name>
<dbReference type="Gene3D" id="3.40.640.10">
    <property type="entry name" value="Type I PLP-dependent aspartate aminotransferase-like (Major domain)"/>
    <property type="match status" value="1"/>
</dbReference>
<evidence type="ECO:0000256" key="1">
    <source>
        <dbReference type="ARBA" id="ARBA00003788"/>
    </source>
</evidence>
<dbReference type="HAMAP" id="MF_00712">
    <property type="entry name" value="GcvPA"/>
    <property type="match status" value="1"/>
</dbReference>
<evidence type="ECO:0000313" key="6">
    <source>
        <dbReference type="EMBL" id="HGB35942.1"/>
    </source>
</evidence>
<evidence type="ECO:0000256" key="4">
    <source>
        <dbReference type="HAMAP-Rule" id="MF_00712"/>
    </source>
</evidence>
<dbReference type="EMBL" id="DTGD01000129">
    <property type="protein sequence ID" value="HGB35942.1"/>
    <property type="molecule type" value="Genomic_DNA"/>
</dbReference>
<comment type="subunit">
    <text evidence="4">The glycine cleavage system is composed of four proteins: P, T, L and H. In this organism, the P 'protein' is a heterodimer of two subunits.</text>
</comment>
<dbReference type="InterPro" id="IPR020581">
    <property type="entry name" value="GDC_P"/>
</dbReference>
<keyword evidence="2 4" id="KW-0560">Oxidoreductase</keyword>
<dbReference type="InterPro" id="IPR015422">
    <property type="entry name" value="PyrdxlP-dep_Trfase_small"/>
</dbReference>
<reference evidence="6" key="1">
    <citation type="journal article" date="2020" name="mSystems">
        <title>Genome- and Community-Level Interaction Insights into Carbon Utilization and Element Cycling Functions of Hydrothermarchaeota in Hydrothermal Sediment.</title>
        <authorList>
            <person name="Zhou Z."/>
            <person name="Liu Y."/>
            <person name="Xu W."/>
            <person name="Pan J."/>
            <person name="Luo Z.H."/>
            <person name="Li M."/>
        </authorList>
    </citation>
    <scope>NUCLEOTIDE SEQUENCE [LARGE SCALE GENOMIC DNA]</scope>
    <source>
        <strain evidence="6">SpSt-754</strain>
    </source>
</reference>
<dbReference type="PANTHER" id="PTHR42806:SF1">
    <property type="entry name" value="GLYCINE DEHYDROGENASE (DECARBOXYLATING)"/>
    <property type="match status" value="1"/>
</dbReference>
<gene>
    <name evidence="4" type="primary">gcvPA</name>
    <name evidence="6" type="ORF">ENV38_03450</name>
</gene>
<comment type="function">
    <text evidence="1 4">The glycine cleavage system catalyzes the degradation of glycine. The P protein binds the alpha-amino group of glycine through its pyridoxal phosphate cofactor; CO(2) is released and the remaining methylamine moiety is then transferred to the lipoamide cofactor of the H protein.</text>
</comment>
<dbReference type="PANTHER" id="PTHR42806">
    <property type="entry name" value="GLYCINE CLEAVAGE SYSTEM P-PROTEIN"/>
    <property type="match status" value="1"/>
</dbReference>
<dbReference type="Pfam" id="PF02347">
    <property type="entry name" value="GDC-P"/>
    <property type="match status" value="1"/>
</dbReference>
<dbReference type="CDD" id="cd00613">
    <property type="entry name" value="GDC-P"/>
    <property type="match status" value="1"/>
</dbReference>
<evidence type="ECO:0000256" key="2">
    <source>
        <dbReference type="ARBA" id="ARBA00023002"/>
    </source>
</evidence>
<dbReference type="NCBIfam" id="NF001696">
    <property type="entry name" value="PRK00451.1"/>
    <property type="match status" value="1"/>
</dbReference>
<dbReference type="InterPro" id="IPR023010">
    <property type="entry name" value="GcvPA"/>
</dbReference>
<dbReference type="Gene3D" id="3.90.1150.10">
    <property type="entry name" value="Aspartate Aminotransferase, domain 1"/>
    <property type="match status" value="1"/>
</dbReference>
<evidence type="ECO:0000259" key="5">
    <source>
        <dbReference type="Pfam" id="PF02347"/>
    </source>
</evidence>
<dbReference type="EC" id="1.4.4.2" evidence="4"/>
<dbReference type="InterPro" id="IPR015421">
    <property type="entry name" value="PyrdxlP-dep_Trfase_major"/>
</dbReference>
<comment type="caution">
    <text evidence="6">The sequence shown here is derived from an EMBL/GenBank/DDBJ whole genome shotgun (WGS) entry which is preliminary data.</text>
</comment>
<sequence>MGHPFLPLTDKDREEMLNFLGVKSYRELLKDIPEEYFYKGELKIPSAISEEEAVELLESLSNENLHNLKIFAGAGAYDHYVPKVIPFIISRSEFYTAYTPYQAEVSQGTLQAIFEYQSAICELTKMEVTNASMYDGATALAEAILMALRLKPERKKVLYAESIHPNYLAVVKTYVNLEGVSLVEVKYDRKTGQVDLNDLKSKIDENTACFAFQTPNFFGVIEDGFEIRKILDEKGSLLISVYNPISLGLLAAPGEYGADIAVGEGQPLGIPLSFGGPYLGLFSARMEHIRQMPGRIIGETRDLEGKRGFVMTLQTREQHIKREKATSNICSNQNLCALMALIYLSLLGKNGIKEIAFQNTVRAHYLLDKLVKETPVKKVFDGPIFNEFVVALPLKAEKLIDRAMDSGILAGVALGQFGYPENWISIATTEKLSASDLDDYVKVISNILKE</sequence>
<dbReference type="AlphaFoldDB" id="A0A7V3KNH5"/>
<proteinExistence type="inferred from homology"/>